<feature type="compositionally biased region" description="Basic and acidic residues" evidence="3">
    <location>
        <begin position="418"/>
        <end position="429"/>
    </location>
</feature>
<dbReference type="Gene3D" id="3.80.10.10">
    <property type="entry name" value="Ribonuclease Inhibitor"/>
    <property type="match status" value="2"/>
</dbReference>
<dbReference type="PROSITE" id="PS51450">
    <property type="entry name" value="LRR"/>
    <property type="match status" value="4"/>
</dbReference>
<name>A0A6P9D345_PANGU</name>
<evidence type="ECO:0000256" key="3">
    <source>
        <dbReference type="SAM" id="MobiDB-lite"/>
    </source>
</evidence>
<feature type="compositionally biased region" description="Polar residues" evidence="3">
    <location>
        <begin position="453"/>
        <end position="462"/>
    </location>
</feature>
<feature type="compositionally biased region" description="Polar residues" evidence="3">
    <location>
        <begin position="430"/>
        <end position="445"/>
    </location>
</feature>
<proteinExistence type="predicted"/>
<sequence>MITQIVIPLSYAGRFLVVLSAHPVKSQRQLTENELNLGKDVEEEFSRSAATEVKLSGGGKELPLRRRKLSILKNNALKRKVPIRQDDQTWKKGDRAKKVEESVGFGKKVLSVKKTESMSALHAIPEATGLETNSSLTQARNRYEPEGLVLNHTTTAPVQGDIVIHKKKARKGDACKCKTVAQMETGQALDPRHRSENWTSSFSVYKYVIRTKERNDPGFLHKNASWVLLQKQNLSTSRKTNRSSTGRAQGTFKENDNRTVTWKEHGLRTRNSTHAPREKEVRLLHKDARPPPKGKLQGMPSANVTVRLPGEKQGTFQKIGKKKTGIQVELAKGLVTLCSQTEDRKDSTTSSRNASQSLLQEKLTSSLRVASGISPGKRLSSKSRNASWAAKDKPQSPCHRNASRSLPSQEPGSPHRNVSRDLTRTEHGLQSKNTVQAQLGNITQSKTRRGQNLPHTNISQGRIGSPKKQPAKPKERKKSIMPSLPPTCFLSEHAIACGNANLKYVPKLTDSVLKTLYLAENEINNIPAGVFLGLPNLEWLDLSKNKLKSTGLHPEVFKNLTKLKRLNLDGNQLTSIPALPSSLHELKLNDNNLAGLQRQSFRGLFKLLTLELEGNQLHDGNVPPTAFRVLSRLMYLRLDRNHFRTIPSGLPASLQELHLDSNHIEEVTEGVLNRTLNLTVLVLSNNKLEEDRIAPRAWIDLLKLEALDLSHNRLVHVPSFLPRRLKQLTLHHNLIERIPGYVFAHMKPGLEFLHLSHNVLRDDGIHAVSFLGLYHSLAELLLDNNQFQAIPRGIINLKGLQVLRLSHNHIRHVPLNSVCDTRVSEDSNIVSVHLENNLIDRRRVPPTAFSCIKAYHSVILRPQQNEDDY</sequence>
<dbReference type="InterPro" id="IPR043184">
    <property type="entry name" value="ECM2"/>
</dbReference>
<gene>
    <name evidence="5" type="primary">LOC117675500</name>
</gene>
<dbReference type="SMART" id="SM00369">
    <property type="entry name" value="LRR_TYP"/>
    <property type="match status" value="11"/>
</dbReference>
<dbReference type="KEGG" id="pgut:117675500"/>
<evidence type="ECO:0000313" key="4">
    <source>
        <dbReference type="Proteomes" id="UP001652622"/>
    </source>
</evidence>
<dbReference type="InterPro" id="IPR001611">
    <property type="entry name" value="Leu-rich_rpt"/>
</dbReference>
<dbReference type="PANTHER" id="PTHR46544">
    <property type="entry name" value="EXTRACELLULAR MATRIX PROTEIN 2-RELATED"/>
    <property type="match status" value="1"/>
</dbReference>
<dbReference type="FunFam" id="3.80.10.10:FF:000772">
    <property type="entry name" value="Extracellular matrix protein 2"/>
    <property type="match status" value="1"/>
</dbReference>
<evidence type="ECO:0000256" key="2">
    <source>
        <dbReference type="ARBA" id="ARBA00022737"/>
    </source>
</evidence>
<keyword evidence="2" id="KW-0677">Repeat</keyword>
<reference evidence="5" key="1">
    <citation type="submission" date="2025-08" db="UniProtKB">
        <authorList>
            <consortium name="RefSeq"/>
        </authorList>
    </citation>
    <scope>IDENTIFICATION</scope>
    <source>
        <tissue evidence="5">Blood</tissue>
    </source>
</reference>
<dbReference type="GO" id="GO:0010811">
    <property type="term" value="P:positive regulation of cell-substrate adhesion"/>
    <property type="evidence" value="ECO:0007669"/>
    <property type="project" value="TreeGrafter"/>
</dbReference>
<dbReference type="GO" id="GO:0030198">
    <property type="term" value="P:extracellular matrix organization"/>
    <property type="evidence" value="ECO:0007669"/>
    <property type="project" value="TreeGrafter"/>
</dbReference>
<dbReference type="InParanoid" id="A0A6P9D345"/>
<dbReference type="Pfam" id="PF13855">
    <property type="entry name" value="LRR_8"/>
    <property type="match status" value="3"/>
</dbReference>
<accession>A0A6P9D345</accession>
<dbReference type="InterPro" id="IPR003591">
    <property type="entry name" value="Leu-rich_rpt_typical-subtyp"/>
</dbReference>
<evidence type="ECO:0000256" key="1">
    <source>
        <dbReference type="ARBA" id="ARBA00022614"/>
    </source>
</evidence>
<dbReference type="GO" id="GO:0031012">
    <property type="term" value="C:extracellular matrix"/>
    <property type="evidence" value="ECO:0007669"/>
    <property type="project" value="TreeGrafter"/>
</dbReference>
<feature type="region of interest" description="Disordered" evidence="3">
    <location>
        <begin position="369"/>
        <end position="483"/>
    </location>
</feature>
<dbReference type="AlphaFoldDB" id="A0A6P9D345"/>
<keyword evidence="1" id="KW-0433">Leucine-rich repeat</keyword>
<feature type="compositionally biased region" description="Polar residues" evidence="3">
    <location>
        <begin position="348"/>
        <end position="359"/>
    </location>
</feature>
<dbReference type="GeneID" id="117675500"/>
<dbReference type="RefSeq" id="XP_034290092.1">
    <property type="nucleotide sequence ID" value="XM_034434201.1"/>
</dbReference>
<dbReference type="SUPFAM" id="SSF52058">
    <property type="entry name" value="L domain-like"/>
    <property type="match status" value="1"/>
</dbReference>
<organism evidence="4 5">
    <name type="scientific">Pantherophis guttatus</name>
    <name type="common">Corn snake</name>
    <name type="synonym">Elaphe guttata</name>
    <dbReference type="NCBI Taxonomy" id="94885"/>
    <lineage>
        <taxon>Eukaryota</taxon>
        <taxon>Metazoa</taxon>
        <taxon>Chordata</taxon>
        <taxon>Craniata</taxon>
        <taxon>Vertebrata</taxon>
        <taxon>Euteleostomi</taxon>
        <taxon>Lepidosauria</taxon>
        <taxon>Squamata</taxon>
        <taxon>Bifurcata</taxon>
        <taxon>Unidentata</taxon>
        <taxon>Episquamata</taxon>
        <taxon>Toxicofera</taxon>
        <taxon>Serpentes</taxon>
        <taxon>Colubroidea</taxon>
        <taxon>Colubridae</taxon>
        <taxon>Colubrinae</taxon>
        <taxon>Pantherophis</taxon>
    </lineage>
</organism>
<dbReference type="FunFam" id="3.80.10.10:FF:001007">
    <property type="entry name" value="Si:dkey-32e6.6"/>
    <property type="match status" value="1"/>
</dbReference>
<dbReference type="OMA" id="PRFSHRN"/>
<dbReference type="GO" id="GO:0008201">
    <property type="term" value="F:heparin binding"/>
    <property type="evidence" value="ECO:0007669"/>
    <property type="project" value="TreeGrafter"/>
</dbReference>
<protein>
    <submittedName>
        <fullName evidence="5">Extracellular matrix protein 2-like</fullName>
    </submittedName>
</protein>
<dbReference type="PANTHER" id="PTHR46544:SF2">
    <property type="entry name" value="EXTRACELLULAR MATRIX PROTEIN 2-RELATED"/>
    <property type="match status" value="1"/>
</dbReference>
<dbReference type="InterPro" id="IPR032675">
    <property type="entry name" value="LRR_dom_sf"/>
</dbReference>
<evidence type="ECO:0000313" key="5">
    <source>
        <dbReference type="RefSeq" id="XP_034290092.1"/>
    </source>
</evidence>
<feature type="compositionally biased region" description="Basic residues" evidence="3">
    <location>
        <begin position="469"/>
        <end position="479"/>
    </location>
</feature>
<keyword evidence="4" id="KW-1185">Reference proteome</keyword>
<dbReference type="Proteomes" id="UP001652622">
    <property type="component" value="Unplaced"/>
</dbReference>
<dbReference type="GO" id="GO:0070052">
    <property type="term" value="F:collagen V binding"/>
    <property type="evidence" value="ECO:0007669"/>
    <property type="project" value="TreeGrafter"/>
</dbReference>
<feature type="region of interest" description="Disordered" evidence="3">
    <location>
        <begin position="340"/>
        <end position="359"/>
    </location>
</feature>
<dbReference type="SMART" id="SM00364">
    <property type="entry name" value="LRR_BAC"/>
    <property type="match status" value="3"/>
</dbReference>
<dbReference type="PRINTS" id="PR00019">
    <property type="entry name" value="LEURICHRPT"/>
</dbReference>